<dbReference type="InterPro" id="IPR012337">
    <property type="entry name" value="RNaseH-like_sf"/>
</dbReference>
<organism evidence="3 4">
    <name type="scientific">Devosia equisanguinis</name>
    <dbReference type="NCBI Taxonomy" id="2490941"/>
    <lineage>
        <taxon>Bacteria</taxon>
        <taxon>Pseudomonadati</taxon>
        <taxon>Pseudomonadota</taxon>
        <taxon>Alphaproteobacteria</taxon>
        <taxon>Hyphomicrobiales</taxon>
        <taxon>Devosiaceae</taxon>
        <taxon>Devosia</taxon>
    </lineage>
</organism>
<evidence type="ECO:0000256" key="1">
    <source>
        <dbReference type="SAM" id="Phobius"/>
    </source>
</evidence>
<dbReference type="InterPro" id="IPR048020">
    <property type="entry name" value="Transpos_IS3"/>
</dbReference>
<gene>
    <name evidence="3" type="ORF">DEVEQU_00085</name>
</gene>
<dbReference type="GO" id="GO:0015074">
    <property type="term" value="P:DNA integration"/>
    <property type="evidence" value="ECO:0007669"/>
    <property type="project" value="InterPro"/>
</dbReference>
<dbReference type="NCBIfam" id="NF033516">
    <property type="entry name" value="transpos_IS3"/>
    <property type="match status" value="1"/>
</dbReference>
<dbReference type="SUPFAM" id="SSF53098">
    <property type="entry name" value="Ribonuclease H-like"/>
    <property type="match status" value="1"/>
</dbReference>
<dbReference type="InterPro" id="IPR036397">
    <property type="entry name" value="RNaseH_sf"/>
</dbReference>
<dbReference type="InterPro" id="IPR001584">
    <property type="entry name" value="Integrase_cat-core"/>
</dbReference>
<reference evidence="3 4" key="1">
    <citation type="submission" date="2018-12" db="EMBL/GenBank/DDBJ databases">
        <authorList>
            <person name="Criscuolo A."/>
        </authorList>
    </citation>
    <scope>NUCLEOTIDE SEQUENCE [LARGE SCALE GENOMIC DNA]</scope>
    <source>
        <strain evidence="3">ACIP1116281</strain>
    </source>
</reference>
<sequence>MIAFIDEHRDAYGVEPICRVLPIAPSSYHERVAQRRDPVRRSARSRRDETLKPEVLRVFAENFGVYGVRKVWRQMKREGYDVARCSVERLMRDLGLQGVVRGKPVRTTISDKAAPCPLDHVNRLFHAPAPNRLWVSDFTYVATWAGFAYVAFVIDVYARYIVGWRVSRTAHASFVLDALEQAIHDRRPIHRGGLVHHSDRGSQYVSIRYTERLAEAGIEPSVGSVGDSYDNALAGSINGLYKAEVIHRRGPWRNIEAVEFATLEWVDWFNHRRLLEPIGNIPPAEAKANFYAALEQPAMAA</sequence>
<dbReference type="PANTHER" id="PTHR46889">
    <property type="entry name" value="TRANSPOSASE INSF FOR INSERTION SEQUENCE IS3B-RELATED"/>
    <property type="match status" value="1"/>
</dbReference>
<dbReference type="GO" id="GO:0003676">
    <property type="term" value="F:nucleic acid binding"/>
    <property type="evidence" value="ECO:0007669"/>
    <property type="project" value="InterPro"/>
</dbReference>
<dbReference type="PROSITE" id="PS50994">
    <property type="entry name" value="INTEGRASE"/>
    <property type="match status" value="1"/>
</dbReference>
<dbReference type="Pfam" id="PF00665">
    <property type="entry name" value="rve"/>
    <property type="match status" value="1"/>
</dbReference>
<dbReference type="Proteomes" id="UP000268844">
    <property type="component" value="Unassembled WGS sequence"/>
</dbReference>
<keyword evidence="1" id="KW-0472">Membrane</keyword>
<proteinExistence type="predicted"/>
<dbReference type="EMBL" id="UZWD01000004">
    <property type="protein sequence ID" value="VDS02966.1"/>
    <property type="molecule type" value="Genomic_DNA"/>
</dbReference>
<evidence type="ECO:0000313" key="4">
    <source>
        <dbReference type="Proteomes" id="UP000268844"/>
    </source>
</evidence>
<protein>
    <submittedName>
        <fullName evidence="3">Integrase core domain protein</fullName>
    </submittedName>
</protein>
<keyword evidence="4" id="KW-1185">Reference proteome</keyword>
<dbReference type="Pfam" id="PF13276">
    <property type="entry name" value="HTH_21"/>
    <property type="match status" value="1"/>
</dbReference>
<dbReference type="InterPro" id="IPR025948">
    <property type="entry name" value="HTH-like_dom"/>
</dbReference>
<accession>A0A447I673</accession>
<name>A0A447I673_9HYPH</name>
<feature type="transmembrane region" description="Helical" evidence="1">
    <location>
        <begin position="138"/>
        <end position="158"/>
    </location>
</feature>
<keyword evidence="1" id="KW-0812">Transmembrane</keyword>
<dbReference type="AlphaFoldDB" id="A0A447I673"/>
<dbReference type="InterPro" id="IPR050900">
    <property type="entry name" value="Transposase_IS3/IS150/IS904"/>
</dbReference>
<feature type="domain" description="Integrase catalytic" evidence="2">
    <location>
        <begin position="126"/>
        <end position="291"/>
    </location>
</feature>
<keyword evidence="1" id="KW-1133">Transmembrane helix</keyword>
<dbReference type="PANTHER" id="PTHR46889:SF5">
    <property type="entry name" value="INTEGRASE PROTEIN"/>
    <property type="match status" value="1"/>
</dbReference>
<dbReference type="Gene3D" id="3.30.420.10">
    <property type="entry name" value="Ribonuclease H-like superfamily/Ribonuclease H"/>
    <property type="match status" value="1"/>
</dbReference>
<evidence type="ECO:0000313" key="3">
    <source>
        <dbReference type="EMBL" id="VDS02966.1"/>
    </source>
</evidence>
<evidence type="ECO:0000259" key="2">
    <source>
        <dbReference type="PROSITE" id="PS50994"/>
    </source>
</evidence>